<dbReference type="EMBL" id="CP010706">
    <property type="protein sequence ID" value="AUQ96723.1"/>
    <property type="molecule type" value="Genomic_DNA"/>
</dbReference>
<reference evidence="2 3" key="1">
    <citation type="journal article" date="2017" name="Front. Microbiol.">
        <title>Phaeobacter piscinae sp. nov., a species of the Roseobacter group and potential aquaculture probiont.</title>
        <authorList>
            <person name="Sonnenschein E.C."/>
            <person name="Phippen C.B.W."/>
            <person name="Nielsen K.F."/>
            <person name="Mateiu R.V."/>
            <person name="Melchiorsen J."/>
            <person name="Gram L."/>
            <person name="Overmann J."/>
            <person name="Freese H.M."/>
        </authorList>
    </citation>
    <scope>NUCLEOTIDE SEQUENCE [LARGE SCALE GENOMIC DNA]</scope>
    <source>
        <strain evidence="2 3">P88</strain>
        <plasmid evidence="2">pP88_a</plasmid>
    </source>
</reference>
<geneLocation type="plasmid" evidence="2">
    <name>pP88_a</name>
</geneLocation>
<name>A0A2I7KF86_9RHOB</name>
<reference evidence="3 4" key="2">
    <citation type="journal article" date="2017" name="Genome Biol. Evol.">
        <title>Trajectories and Drivers of Genome Evolution in Surface-Associated Marine Phaeobacter.</title>
        <authorList>
            <person name="Freese H.M."/>
            <person name="Sikorski J."/>
            <person name="Bunk B."/>
            <person name="Scheuner C."/>
            <person name="Meier-Kolthoff J.P."/>
            <person name="Sproer C."/>
            <person name="Gram L."/>
            <person name="Overmann J."/>
        </authorList>
    </citation>
    <scope>NUCLEOTIDE SEQUENCE [LARGE SCALE GENOMIC DNA]</scope>
    <source>
        <strain evidence="1 4">P66</strain>
        <strain evidence="2 3">P88</strain>
        <plasmid evidence="1 4">pP66_a</plasmid>
        <plasmid evidence="2">pP88_a</plasmid>
    </source>
</reference>
<evidence type="ECO:0000313" key="2">
    <source>
        <dbReference type="EMBL" id="AUR01234.1"/>
    </source>
</evidence>
<evidence type="ECO:0000313" key="3">
    <source>
        <dbReference type="Proteomes" id="UP000236447"/>
    </source>
</evidence>
<sequence length="111" mass="11940">MAIAKNLETVDIQELSRVSSAVGNSFRNSWGVFRPMLDAHRTLLSDPGGLRVTAQTLKNAASLRGIASTGSDQTQNALISFNSVWTYVRMNATGVEKLLPLPTCSSELSSL</sequence>
<evidence type="ECO:0000313" key="1">
    <source>
        <dbReference type="EMBL" id="AUQ96723.1"/>
    </source>
</evidence>
<reference evidence="1 4" key="3">
    <citation type="journal article" date="2017" name="Int. J. Syst. Evol. Microbiol.">
        <title>Adaptation of Surface-Associated Bacteria to the Open Ocean: A Genomically Distinct Subpopulation of Phaeobacter gallaeciensis Colonizes Pacific Mesozooplankton.</title>
        <authorList>
            <person name="Freese H.M."/>
            <person name="Methner A."/>
            <person name="Overmann J."/>
        </authorList>
    </citation>
    <scope>NUCLEOTIDE SEQUENCE [LARGE SCALE GENOMIC DNA]</scope>
    <source>
        <strain evidence="1 4">P66</strain>
        <plasmid evidence="1 4">pP66_a</plasmid>
    </source>
</reference>
<geneLocation type="plasmid" evidence="3">
    <name>pp88_a</name>
</geneLocation>
<keyword evidence="4" id="KW-1185">Reference proteome</keyword>
<keyword evidence="2" id="KW-0614">Plasmid</keyword>
<dbReference type="RefSeq" id="WP_199538359.1">
    <property type="nucleotide sequence ID" value="NZ_CP010600.1"/>
</dbReference>
<geneLocation type="plasmid" evidence="1 4">
    <name>pP66_a</name>
</geneLocation>
<gene>
    <name evidence="1" type="ORF">PhaeoP66_03997</name>
    <name evidence="2" type="ORF">PhaeoP88_03922</name>
</gene>
<dbReference type="Proteomes" id="UP000236447">
    <property type="component" value="Plasmid pP88_a"/>
</dbReference>
<protein>
    <submittedName>
        <fullName evidence="2">Uncharacterized protein</fullName>
    </submittedName>
</protein>
<dbReference type="Proteomes" id="UP000236536">
    <property type="component" value="Plasmid pP66_a"/>
</dbReference>
<dbReference type="EMBL" id="CP010726">
    <property type="protein sequence ID" value="AUR01234.1"/>
    <property type="molecule type" value="Genomic_DNA"/>
</dbReference>
<proteinExistence type="predicted"/>
<organism evidence="2 3">
    <name type="scientific">Phaeobacter inhibens</name>
    <dbReference type="NCBI Taxonomy" id="221822"/>
    <lineage>
        <taxon>Bacteria</taxon>
        <taxon>Pseudomonadati</taxon>
        <taxon>Pseudomonadota</taxon>
        <taxon>Alphaproteobacteria</taxon>
        <taxon>Rhodobacterales</taxon>
        <taxon>Roseobacteraceae</taxon>
        <taxon>Phaeobacter</taxon>
    </lineage>
</organism>
<evidence type="ECO:0000313" key="4">
    <source>
        <dbReference type="Proteomes" id="UP000236536"/>
    </source>
</evidence>
<accession>A0A2I7KF86</accession>
<dbReference type="AlphaFoldDB" id="A0A2I7KF86"/>